<organism evidence="2 3">
    <name type="scientific">Hufsiella arboris</name>
    <dbReference type="NCBI Taxonomy" id="2695275"/>
    <lineage>
        <taxon>Bacteria</taxon>
        <taxon>Pseudomonadati</taxon>
        <taxon>Bacteroidota</taxon>
        <taxon>Sphingobacteriia</taxon>
        <taxon>Sphingobacteriales</taxon>
        <taxon>Sphingobacteriaceae</taxon>
        <taxon>Hufsiella</taxon>
    </lineage>
</organism>
<protein>
    <submittedName>
        <fullName evidence="2">Cytochrome B</fullName>
    </submittedName>
</protein>
<evidence type="ECO:0000256" key="1">
    <source>
        <dbReference type="SAM" id="Phobius"/>
    </source>
</evidence>
<name>A0A7K1YAG9_9SPHI</name>
<comment type="caution">
    <text evidence="2">The sequence shown here is derived from an EMBL/GenBank/DDBJ whole genome shotgun (WGS) entry which is preliminary data.</text>
</comment>
<reference evidence="2 3" key="1">
    <citation type="submission" date="2019-11" db="EMBL/GenBank/DDBJ databases">
        <title>Pedobacter sp. HMF7647 Genome sequencing and assembly.</title>
        <authorList>
            <person name="Kang H."/>
            <person name="Kim H."/>
            <person name="Joh K."/>
        </authorList>
    </citation>
    <scope>NUCLEOTIDE SEQUENCE [LARGE SCALE GENOMIC DNA]</scope>
    <source>
        <strain evidence="2 3">HMF7647</strain>
    </source>
</reference>
<keyword evidence="3" id="KW-1185">Reference proteome</keyword>
<keyword evidence="1" id="KW-0472">Membrane</keyword>
<gene>
    <name evidence="2" type="ORF">GS399_11390</name>
</gene>
<keyword evidence="1" id="KW-1133">Transmembrane helix</keyword>
<feature type="transmembrane region" description="Helical" evidence="1">
    <location>
        <begin position="123"/>
        <end position="139"/>
    </location>
</feature>
<dbReference type="AlphaFoldDB" id="A0A7K1YAG9"/>
<keyword evidence="1" id="KW-0812">Transmembrane</keyword>
<proteinExistence type="predicted"/>
<dbReference type="Proteomes" id="UP000466586">
    <property type="component" value="Unassembled WGS sequence"/>
</dbReference>
<accession>A0A7K1YAG9</accession>
<feature type="transmembrane region" description="Helical" evidence="1">
    <location>
        <begin position="12"/>
        <end position="32"/>
    </location>
</feature>
<dbReference type="EMBL" id="WVHT01000005">
    <property type="protein sequence ID" value="MXV51575.1"/>
    <property type="molecule type" value="Genomic_DNA"/>
</dbReference>
<dbReference type="RefSeq" id="WP_160844761.1">
    <property type="nucleotide sequence ID" value="NZ_WVHT01000005.1"/>
</dbReference>
<evidence type="ECO:0000313" key="2">
    <source>
        <dbReference type="EMBL" id="MXV51575.1"/>
    </source>
</evidence>
<evidence type="ECO:0000313" key="3">
    <source>
        <dbReference type="Proteomes" id="UP000466586"/>
    </source>
</evidence>
<feature type="transmembrane region" description="Helical" evidence="1">
    <location>
        <begin position="85"/>
        <end position="103"/>
    </location>
</feature>
<feature type="transmembrane region" description="Helical" evidence="1">
    <location>
        <begin position="44"/>
        <end position="65"/>
    </location>
</feature>
<sequence>MYKFLLELHSGFRYIVFILVIVALVQAFSGWLGDRNYTKNNKRINLFAMISAHTQFLFGLILYFVSPFVQLNNMGSAMKDDTTRYWTVEHIVMMLFAIVLITIGHSRSKKAESNQEKHRSIAIFYSLAFIVIVVAIVLSKRPLIGMPSA</sequence>